<dbReference type="PANTHER" id="PTHR43821">
    <property type="entry name" value="NAD(P)H NITROREDUCTASE YDJA-RELATED"/>
    <property type="match status" value="1"/>
</dbReference>
<dbReference type="InterPro" id="IPR000415">
    <property type="entry name" value="Nitroreductase-like"/>
</dbReference>
<keyword evidence="6 7" id="KW-0520">NAD</keyword>
<dbReference type="GO" id="GO:0016491">
    <property type="term" value="F:oxidoreductase activity"/>
    <property type="evidence" value="ECO:0007669"/>
    <property type="project" value="UniProtKB-UniRule"/>
</dbReference>
<evidence type="ECO:0000313" key="10">
    <source>
        <dbReference type="EMBL" id="SFT54632.1"/>
    </source>
</evidence>
<dbReference type="PANTHER" id="PTHR43821:SF1">
    <property type="entry name" value="NAD(P)H NITROREDUCTASE YDJA-RELATED"/>
    <property type="match status" value="1"/>
</dbReference>
<dbReference type="SUPFAM" id="SSF55469">
    <property type="entry name" value="FMN-dependent nitroreductase-like"/>
    <property type="match status" value="1"/>
</dbReference>
<dbReference type="RefSeq" id="WP_089847920.1">
    <property type="nucleotide sequence ID" value="NZ_FPAQ01000007.1"/>
</dbReference>
<keyword evidence="4 7" id="KW-0521">NADP</keyword>
<evidence type="ECO:0000256" key="6">
    <source>
        <dbReference type="ARBA" id="ARBA00023027"/>
    </source>
</evidence>
<evidence type="ECO:0000259" key="9">
    <source>
        <dbReference type="Pfam" id="PF00881"/>
    </source>
</evidence>
<dbReference type="Proteomes" id="UP000199594">
    <property type="component" value="Unassembled WGS sequence"/>
</dbReference>
<protein>
    <recommendedName>
        <fullName evidence="7">Putative NAD(P)H nitroreductase</fullName>
        <ecNumber evidence="7">1.-.-.-</ecNumber>
    </recommendedName>
</protein>
<dbReference type="InterPro" id="IPR029479">
    <property type="entry name" value="Nitroreductase"/>
</dbReference>
<dbReference type="Gene3D" id="3.40.109.10">
    <property type="entry name" value="NADH Oxidase"/>
    <property type="match status" value="1"/>
</dbReference>
<evidence type="ECO:0000256" key="3">
    <source>
        <dbReference type="ARBA" id="ARBA00022643"/>
    </source>
</evidence>
<organism evidence="10 11">
    <name type="scientific">Halomonas saccharevitans</name>
    <dbReference type="NCBI Taxonomy" id="416872"/>
    <lineage>
        <taxon>Bacteria</taxon>
        <taxon>Pseudomonadati</taxon>
        <taxon>Pseudomonadota</taxon>
        <taxon>Gammaproteobacteria</taxon>
        <taxon>Oceanospirillales</taxon>
        <taxon>Halomonadaceae</taxon>
        <taxon>Halomonas</taxon>
    </lineage>
</organism>
<dbReference type="PIRSF" id="PIRSF000232">
    <property type="entry name" value="YdjA"/>
    <property type="match status" value="1"/>
</dbReference>
<evidence type="ECO:0000313" key="11">
    <source>
        <dbReference type="Proteomes" id="UP000199594"/>
    </source>
</evidence>
<dbReference type="InterPro" id="IPR052530">
    <property type="entry name" value="NAD(P)H_nitroreductase"/>
</dbReference>
<comment type="similarity">
    <text evidence="1 7">Belongs to the nitroreductase family.</text>
</comment>
<evidence type="ECO:0000256" key="1">
    <source>
        <dbReference type="ARBA" id="ARBA00007118"/>
    </source>
</evidence>
<comment type="cofactor">
    <cofactor evidence="8">
        <name>FMN</name>
        <dbReference type="ChEBI" id="CHEBI:58210"/>
    </cofactor>
    <text evidence="8">Binds 1 FMN per subunit.</text>
</comment>
<evidence type="ECO:0000256" key="5">
    <source>
        <dbReference type="ARBA" id="ARBA00023002"/>
    </source>
</evidence>
<feature type="binding site" evidence="8">
    <location>
        <position position="39"/>
    </location>
    <ligand>
        <name>FMN</name>
        <dbReference type="ChEBI" id="CHEBI:58210"/>
        <note>ligand shared between dimeric partners</note>
    </ligand>
</feature>
<feature type="binding site" description="in other chain" evidence="8">
    <location>
        <begin position="10"/>
        <end position="12"/>
    </location>
    <ligand>
        <name>FMN</name>
        <dbReference type="ChEBI" id="CHEBI:58210"/>
        <note>ligand shared between dimeric partners</note>
    </ligand>
</feature>
<evidence type="ECO:0000256" key="7">
    <source>
        <dbReference type="PIRNR" id="PIRNR000232"/>
    </source>
</evidence>
<evidence type="ECO:0000256" key="8">
    <source>
        <dbReference type="PIRSR" id="PIRSR000232-1"/>
    </source>
</evidence>
<dbReference type="Pfam" id="PF00881">
    <property type="entry name" value="Nitroreductase"/>
    <property type="match status" value="1"/>
</dbReference>
<feature type="binding site" evidence="8">
    <location>
        <position position="35"/>
    </location>
    <ligand>
        <name>FMN</name>
        <dbReference type="ChEBI" id="CHEBI:58210"/>
        <note>ligand shared between dimeric partners</note>
    </ligand>
</feature>
<dbReference type="OrthoDB" id="9804207at2"/>
<dbReference type="EC" id="1.-.-.-" evidence="7"/>
<name>A0A1I6YVZ4_9GAMM</name>
<dbReference type="EMBL" id="FPAQ01000007">
    <property type="protein sequence ID" value="SFT54632.1"/>
    <property type="molecule type" value="Genomic_DNA"/>
</dbReference>
<evidence type="ECO:0000256" key="4">
    <source>
        <dbReference type="ARBA" id="ARBA00022857"/>
    </source>
</evidence>
<feature type="binding site" description="in other chain" evidence="8">
    <location>
        <begin position="134"/>
        <end position="136"/>
    </location>
    <ligand>
        <name>FMN</name>
        <dbReference type="ChEBI" id="CHEBI:58210"/>
        <note>ligand shared between dimeric partners</note>
    </ligand>
</feature>
<dbReference type="AlphaFoldDB" id="A0A1I6YVZ4"/>
<gene>
    <name evidence="10" type="ORF">SAMN04487956_10786</name>
</gene>
<reference evidence="10 11" key="1">
    <citation type="submission" date="2016-10" db="EMBL/GenBank/DDBJ databases">
        <authorList>
            <person name="de Groot N.N."/>
        </authorList>
    </citation>
    <scope>NUCLEOTIDE SEQUENCE [LARGE SCALE GENOMIC DNA]</scope>
    <source>
        <strain evidence="10 11">CGMCC 1.6493</strain>
    </source>
</reference>
<sequence length="186" mass="20564">MDALTLLHERSSMGKLMGPPPNPEQLEAIYRAALRAPDHKELRPWRFIEFSGEGLSRLGELFAEAEFREDPHASDATLNAARKKPLRAPMIIAVIAKVTPDEPKVPKIEQVISAGCAAHGILLAAHAQRLGAMWRSGKYAFDPTVRKGLGLAEDDEVVAFLYLGTLGGRHKPLPEHDIDAFVERWD</sequence>
<keyword evidence="5 7" id="KW-0560">Oxidoreductase</keyword>
<dbReference type="CDD" id="cd02135">
    <property type="entry name" value="YdjA-like"/>
    <property type="match status" value="1"/>
</dbReference>
<accession>A0A1I6YVZ4</accession>
<proteinExistence type="inferred from homology"/>
<keyword evidence="3 7" id="KW-0288">FMN</keyword>
<evidence type="ECO:0000256" key="2">
    <source>
        <dbReference type="ARBA" id="ARBA00022630"/>
    </source>
</evidence>
<keyword evidence="2 7" id="KW-0285">Flavoprotein</keyword>
<feature type="domain" description="Nitroreductase" evidence="9">
    <location>
        <begin position="10"/>
        <end position="164"/>
    </location>
</feature>
<dbReference type="InterPro" id="IPR026021">
    <property type="entry name" value="YdjA-like"/>
</dbReference>